<dbReference type="CDD" id="cd20170">
    <property type="entry name" value="Peptidase_M90-like"/>
    <property type="match status" value="1"/>
</dbReference>
<dbReference type="Pfam" id="PF06167">
    <property type="entry name" value="Peptidase_M90"/>
    <property type="match status" value="1"/>
</dbReference>
<comment type="caution">
    <text evidence="2">The sequence shown here is derived from an EMBL/GenBank/DDBJ whole genome shotgun (WGS) entry which is preliminary data.</text>
</comment>
<keyword evidence="1" id="KW-1133">Transmembrane helix</keyword>
<dbReference type="GO" id="GO:0005829">
    <property type="term" value="C:cytosol"/>
    <property type="evidence" value="ECO:0007669"/>
    <property type="project" value="TreeGrafter"/>
</dbReference>
<dbReference type="PATRIC" id="fig|1435349.4.peg.1034"/>
<feature type="transmembrane region" description="Helical" evidence="1">
    <location>
        <begin position="12"/>
        <end position="32"/>
    </location>
</feature>
<keyword evidence="1" id="KW-0472">Membrane</keyword>
<dbReference type="SUPFAM" id="SSF55486">
    <property type="entry name" value="Metalloproteases ('zincins'), catalytic domain"/>
    <property type="match status" value="1"/>
</dbReference>
<dbReference type="EMBL" id="JTDW01000016">
    <property type="protein sequence ID" value="KJD32793.1"/>
    <property type="molecule type" value="Genomic_DNA"/>
</dbReference>
<evidence type="ECO:0000256" key="1">
    <source>
        <dbReference type="SAM" id="Phobius"/>
    </source>
</evidence>
<evidence type="ECO:0000313" key="2">
    <source>
        <dbReference type="EMBL" id="KJD32793.1"/>
    </source>
</evidence>
<dbReference type="GO" id="GO:0004177">
    <property type="term" value="F:aminopeptidase activity"/>
    <property type="evidence" value="ECO:0007669"/>
    <property type="project" value="TreeGrafter"/>
</dbReference>
<keyword evidence="3" id="KW-1185">Reference proteome</keyword>
<reference evidence="2 3" key="1">
    <citation type="submission" date="2014-11" db="EMBL/GenBank/DDBJ databases">
        <title>Tamlana sedimentorum sp. nov., isolated from shallow sand sediments of the Sea of Japan.</title>
        <authorList>
            <person name="Romanenko L.A."/>
        </authorList>
    </citation>
    <scope>NUCLEOTIDE SEQUENCE [LARGE SCALE GENOMIC DNA]</scope>
    <source>
        <strain evidence="2 3">JCM 19808</strain>
    </source>
</reference>
<dbReference type="PANTHER" id="PTHR30164:SF2">
    <property type="entry name" value="PROTEIN MTFA"/>
    <property type="match status" value="1"/>
</dbReference>
<dbReference type="Proteomes" id="UP000032578">
    <property type="component" value="Unassembled WGS sequence"/>
</dbReference>
<keyword evidence="1" id="KW-0812">Transmembrane</keyword>
<dbReference type="AlphaFoldDB" id="A0A0D7W282"/>
<dbReference type="InterPro" id="IPR010384">
    <property type="entry name" value="MtfA_fam"/>
</dbReference>
<organism evidence="2 3">
    <name type="scientific">Neotamlana sedimentorum</name>
    <dbReference type="NCBI Taxonomy" id="1435349"/>
    <lineage>
        <taxon>Bacteria</taxon>
        <taxon>Pseudomonadati</taxon>
        <taxon>Bacteroidota</taxon>
        <taxon>Flavobacteriia</taxon>
        <taxon>Flavobacteriales</taxon>
        <taxon>Flavobacteriaceae</taxon>
        <taxon>Neotamlana</taxon>
    </lineage>
</organism>
<protein>
    <recommendedName>
        <fullName evidence="4">DgsA anti-repressor MtfA</fullName>
    </recommendedName>
</protein>
<sequence length="278" mass="32809">MFNTLNTSSQVIIIGFIIVLLGLVFNYSFKLIETAYVVKYRKPFFNHFYIILKQLNANDRNFLKNSFKFYSRLSFKEQKYFEHRLIRFKNDKDFLGREGVEVTEEMKILISATAVMLTFGFREYLIPSIERIVVYPDVFFSTTNQTYNKGEFNPSLKSLVLSWKDFKKGYAIQDDNINLGIHEFTHAIQINSIQSRDVSSIIFSDTFAELSKLLHSEEYLKSSLVKSKYFRDYAYTNQFEFLAVALETFIETPSEFKSQFPEIYYKIKQMLNFEVAGY</sequence>
<dbReference type="Gene3D" id="1.10.472.150">
    <property type="entry name" value="Glucose-regulated metallo-peptidase M90, N-terminal domain"/>
    <property type="match status" value="1"/>
</dbReference>
<name>A0A0D7W282_9FLAO</name>
<dbReference type="MEROPS" id="M90.001"/>
<evidence type="ECO:0008006" key="4">
    <source>
        <dbReference type="Google" id="ProtNLM"/>
    </source>
</evidence>
<dbReference type="RefSeq" id="WP_052823524.1">
    <property type="nucleotide sequence ID" value="NZ_JTDW01000016.1"/>
</dbReference>
<accession>A0A0D7W282</accession>
<dbReference type="InterPro" id="IPR042252">
    <property type="entry name" value="MtfA_N"/>
</dbReference>
<gene>
    <name evidence="2" type="ORF">PW52_15045</name>
</gene>
<evidence type="ECO:0000313" key="3">
    <source>
        <dbReference type="Proteomes" id="UP000032578"/>
    </source>
</evidence>
<proteinExistence type="predicted"/>
<dbReference type="PANTHER" id="PTHR30164">
    <property type="entry name" value="MTFA PEPTIDASE"/>
    <property type="match status" value="1"/>
</dbReference>
<dbReference type="STRING" id="1435349.PW52_15045"/>